<dbReference type="FunFam" id="3.30.360.10:FF:000016">
    <property type="entry name" value="Probable aspartate-semialdehyde dehydrogenase"/>
    <property type="match status" value="1"/>
</dbReference>
<dbReference type="CDD" id="cd18130">
    <property type="entry name" value="ASADH_C_arch_fung_like"/>
    <property type="match status" value="1"/>
</dbReference>
<dbReference type="FunFam" id="3.40.50.720:FF:000411">
    <property type="entry name" value="Aspartate-semialdehyde dehydrogenase"/>
    <property type="match status" value="1"/>
</dbReference>
<gene>
    <name evidence="15 18" type="primary">asd</name>
    <name evidence="18" type="ORF">LEP1GSC150_1020</name>
</gene>
<dbReference type="CDD" id="cd02315">
    <property type="entry name" value="ScASADH_like_N"/>
    <property type="match status" value="1"/>
</dbReference>
<comment type="pathway">
    <text evidence="3 15">Amino-acid biosynthesis; L-lysine biosynthesis via DAP pathway; (S)-tetrahydrodipicolinate from L-aspartate: step 2/4.</text>
</comment>
<dbReference type="GO" id="GO:0009089">
    <property type="term" value="P:lysine biosynthetic process via diaminopimelate"/>
    <property type="evidence" value="ECO:0007669"/>
    <property type="project" value="UniProtKB-UniRule"/>
</dbReference>
<dbReference type="InterPro" id="IPR012280">
    <property type="entry name" value="Semialdhyde_DH_dimer_dom"/>
</dbReference>
<dbReference type="SUPFAM" id="SSF55347">
    <property type="entry name" value="Glyceraldehyde-3-phosphate dehydrogenase-like, C-terminal domain"/>
    <property type="match status" value="1"/>
</dbReference>
<evidence type="ECO:0000256" key="1">
    <source>
        <dbReference type="ARBA" id="ARBA00002492"/>
    </source>
</evidence>
<evidence type="ECO:0000256" key="11">
    <source>
        <dbReference type="ARBA" id="ARBA00023002"/>
    </source>
</evidence>
<comment type="similarity">
    <text evidence="5 15">Belongs to the aspartate-semialdehyde dehydrogenase family.</text>
</comment>
<feature type="active site" description="Acyl-thioester intermediate" evidence="15 16">
    <location>
        <position position="148"/>
    </location>
</feature>
<evidence type="ECO:0000256" key="7">
    <source>
        <dbReference type="ARBA" id="ARBA00022605"/>
    </source>
</evidence>
<reference evidence="18 19" key="1">
    <citation type="submission" date="2013-02" db="EMBL/GenBank/DDBJ databases">
        <authorList>
            <person name="Harkins D.M."/>
            <person name="Durkin A.S."/>
            <person name="Brinkac L.M."/>
            <person name="Haft D.H."/>
            <person name="Selengut J.D."/>
            <person name="Sanka R."/>
            <person name="DePew J."/>
            <person name="Purushe J."/>
            <person name="Tulsiani S.M."/>
            <person name="Graham G.C."/>
            <person name="Burns M.-A."/>
            <person name="Dohnt M.F."/>
            <person name="Smythe L.D."/>
            <person name="McKay D.B."/>
            <person name="Craig S.B."/>
            <person name="Vinetz J.M."/>
            <person name="Sutton G.G."/>
            <person name="Nierman W.C."/>
            <person name="Fouts D.E."/>
        </authorList>
    </citation>
    <scope>NUCLEOTIDE SEQUENCE [LARGE SCALE GENOMIC DNA]</scope>
    <source>
        <strain evidence="18 19">LT2050</strain>
    </source>
</reference>
<keyword evidence="12 15" id="KW-0457">Lysine biosynthesis</keyword>
<dbReference type="NCBIfam" id="NF006416">
    <property type="entry name" value="PRK08664.1"/>
    <property type="match status" value="1"/>
</dbReference>
<evidence type="ECO:0000256" key="10">
    <source>
        <dbReference type="ARBA" id="ARBA00022915"/>
    </source>
</evidence>
<feature type="binding site" evidence="15">
    <location>
        <begin position="12"/>
        <end position="15"/>
    </location>
    <ligand>
        <name>NADP(+)</name>
        <dbReference type="ChEBI" id="CHEBI:58349"/>
    </ligand>
</feature>
<keyword evidence="9 15" id="KW-0521">NADP</keyword>
<dbReference type="PANTHER" id="PTHR46718">
    <property type="entry name" value="ASPARTATE-SEMIALDEHYDE DEHYDROGENASE"/>
    <property type="match status" value="1"/>
</dbReference>
<dbReference type="PANTHER" id="PTHR46718:SF1">
    <property type="entry name" value="ASPARTATE-SEMIALDEHYDE DEHYDROGENASE"/>
    <property type="match status" value="1"/>
</dbReference>
<dbReference type="GO" id="GO:0071266">
    <property type="term" value="P:'de novo' L-methionine biosynthetic process"/>
    <property type="evidence" value="ECO:0007669"/>
    <property type="project" value="UniProtKB-UniRule"/>
</dbReference>
<dbReference type="GO" id="GO:0019877">
    <property type="term" value="P:diaminopimelate biosynthetic process"/>
    <property type="evidence" value="ECO:0007669"/>
    <property type="project" value="UniProtKB-UniRule"/>
</dbReference>
<dbReference type="PROSITE" id="PS01103">
    <property type="entry name" value="ASD"/>
    <property type="match status" value="1"/>
</dbReference>
<evidence type="ECO:0000256" key="3">
    <source>
        <dbReference type="ARBA" id="ARBA00005076"/>
    </source>
</evidence>
<dbReference type="Gene3D" id="3.30.360.10">
    <property type="entry name" value="Dihydrodipicolinate Reductase, domain 2"/>
    <property type="match status" value="1"/>
</dbReference>
<feature type="binding site" evidence="15">
    <location>
        <position position="234"/>
    </location>
    <ligand>
        <name>substrate</name>
    </ligand>
</feature>
<dbReference type="GO" id="GO:0009088">
    <property type="term" value="P:threonine biosynthetic process"/>
    <property type="evidence" value="ECO:0007669"/>
    <property type="project" value="UniProtKB-UniRule"/>
</dbReference>
<evidence type="ECO:0000256" key="15">
    <source>
        <dbReference type="HAMAP-Rule" id="MF_02121"/>
    </source>
</evidence>
<dbReference type="GO" id="GO:0004073">
    <property type="term" value="F:aspartate-semialdehyde dehydrogenase activity"/>
    <property type="evidence" value="ECO:0007669"/>
    <property type="project" value="UniProtKB-UniRule"/>
</dbReference>
<dbReference type="Pfam" id="PF02774">
    <property type="entry name" value="Semialdhyde_dhC"/>
    <property type="match status" value="1"/>
</dbReference>
<dbReference type="EC" id="1.2.1.11" evidence="6 15"/>
<comment type="pathway">
    <text evidence="2 15">Amino-acid biosynthesis; L-methionine biosynthesis via de novo pathway; L-homoserine from L-aspartate: step 2/3.</text>
</comment>
<keyword evidence="7 15" id="KW-0028">Amino-acid biosynthesis</keyword>
<evidence type="ECO:0000256" key="2">
    <source>
        <dbReference type="ARBA" id="ARBA00005021"/>
    </source>
</evidence>
<evidence type="ECO:0000256" key="4">
    <source>
        <dbReference type="ARBA" id="ARBA00005097"/>
    </source>
</evidence>
<name>M3G351_LEPIT</name>
<comment type="catalytic activity">
    <reaction evidence="14 15">
        <text>L-aspartate 4-semialdehyde + phosphate + NADP(+) = 4-phospho-L-aspartate + NADPH + H(+)</text>
        <dbReference type="Rhea" id="RHEA:24284"/>
        <dbReference type="ChEBI" id="CHEBI:15378"/>
        <dbReference type="ChEBI" id="CHEBI:43474"/>
        <dbReference type="ChEBI" id="CHEBI:57535"/>
        <dbReference type="ChEBI" id="CHEBI:57783"/>
        <dbReference type="ChEBI" id="CHEBI:58349"/>
        <dbReference type="ChEBI" id="CHEBI:537519"/>
        <dbReference type="EC" id="1.2.1.11"/>
    </reaction>
</comment>
<evidence type="ECO:0000256" key="9">
    <source>
        <dbReference type="ARBA" id="ARBA00022857"/>
    </source>
</evidence>
<proteinExistence type="inferred from homology"/>
<keyword evidence="10 15" id="KW-0220">Diaminopimelate biosynthesis</keyword>
<evidence type="ECO:0000256" key="14">
    <source>
        <dbReference type="ARBA" id="ARBA00047891"/>
    </source>
</evidence>
<dbReference type="InterPro" id="IPR051823">
    <property type="entry name" value="ASADH-related"/>
</dbReference>
<feature type="active site" description="Proton acceptor" evidence="15 16">
    <location>
        <position position="241"/>
    </location>
</feature>
<dbReference type="InterPro" id="IPR000319">
    <property type="entry name" value="Asp-semialdehyde_DH_CS"/>
</dbReference>
<dbReference type="Proteomes" id="UP000011778">
    <property type="component" value="Unassembled WGS sequence"/>
</dbReference>
<evidence type="ECO:0000313" key="19">
    <source>
        <dbReference type="Proteomes" id="UP000011778"/>
    </source>
</evidence>
<feature type="domain" description="Semialdehyde dehydrogenase NAD-binding" evidence="17">
    <location>
        <begin position="5"/>
        <end position="133"/>
    </location>
</feature>
<dbReference type="EMBL" id="AFMD02000489">
    <property type="protein sequence ID" value="EMG19690.1"/>
    <property type="molecule type" value="Genomic_DNA"/>
</dbReference>
<comment type="subunit">
    <text evidence="15">Homodimer.</text>
</comment>
<evidence type="ECO:0000259" key="17">
    <source>
        <dbReference type="SMART" id="SM00859"/>
    </source>
</evidence>
<comment type="function">
    <text evidence="1 15">Catalyzes the NADPH-dependent formation of L-aspartate-semialdehyde (L-ASA) by the reductive dephosphorylation of L-aspartyl-4-phosphate.</text>
</comment>
<keyword evidence="8 15" id="KW-0791">Threonine biosynthesis</keyword>
<dbReference type="SMART" id="SM00859">
    <property type="entry name" value="Semialdhyde_dh"/>
    <property type="match status" value="1"/>
</dbReference>
<dbReference type="InterPro" id="IPR005676">
    <property type="entry name" value="Asp_semi-ald_DH_pep-lack"/>
</dbReference>
<dbReference type="AlphaFoldDB" id="M3G351"/>
<sequence length="373" mass="40978">MSRVKVAVLGATGSVGQRFIQLLDHHPFFEITHLCASENSAGKTYGEVMKTRWKISSDIPAYAKNLVITTPDPAKTKDVVLAFSGLDSNVAGEVEKNYANAGIHIISNSKNHRMDPTVPILSAEVNSSHLEVLTSQKTKGKIITNSNCTIMGVTISLKPLLDRFGIESVMLFSMQAISGAGYPGVPTMDILGNVIPHIGGEEEKAEIEPLKCLGKVENGKILHADFSISAHCNRVPVFDGHTVCVSVKFKKKPSREEIISSWKDFSGEPQTLGLPLAPNPVILFREEEDRPQPRLDLDTGKGMTTVIGRLRPDPILDWKYVVLSHNTIRGAAGAALLNAELLYKKNSWDNNVIPCWNLNPLNSKWRITIPHYN</sequence>
<organism evidence="18 19">
    <name type="scientific">Leptospira interrogans serovar Copenhageni str. LT2050</name>
    <dbReference type="NCBI Taxonomy" id="1001598"/>
    <lineage>
        <taxon>Bacteria</taxon>
        <taxon>Pseudomonadati</taxon>
        <taxon>Spirochaetota</taxon>
        <taxon>Spirochaetia</taxon>
        <taxon>Leptospirales</taxon>
        <taxon>Leptospiraceae</taxon>
        <taxon>Leptospira</taxon>
    </lineage>
</organism>
<feature type="binding site" evidence="15">
    <location>
        <position position="201"/>
    </location>
    <ligand>
        <name>substrate</name>
    </ligand>
</feature>
<protein>
    <recommendedName>
        <fullName evidence="6 15">Aspartate-semialdehyde dehydrogenase</fullName>
        <shortName evidence="15">ASA dehydrogenase</shortName>
        <shortName evidence="15">ASADH</shortName>
        <ecNumber evidence="6 15">1.2.1.11</ecNumber>
    </recommendedName>
    <alternativeName>
        <fullName evidence="15">Aspartate-beta-semialdehyde dehydrogenase</fullName>
    </alternativeName>
</protein>
<dbReference type="HAMAP" id="MF_02121">
    <property type="entry name" value="ASADH"/>
    <property type="match status" value="1"/>
</dbReference>
<accession>M3G351</accession>
<dbReference type="GO" id="GO:0051287">
    <property type="term" value="F:NAD binding"/>
    <property type="evidence" value="ECO:0007669"/>
    <property type="project" value="InterPro"/>
</dbReference>
<dbReference type="UniPathway" id="UPA00034">
    <property type="reaction ID" value="UER00016"/>
</dbReference>
<dbReference type="GO" id="GO:0050661">
    <property type="term" value="F:NADP binding"/>
    <property type="evidence" value="ECO:0007669"/>
    <property type="project" value="UniProtKB-UniRule"/>
</dbReference>
<evidence type="ECO:0000256" key="13">
    <source>
        <dbReference type="ARBA" id="ARBA00023167"/>
    </source>
</evidence>
<dbReference type="PIRSF" id="PIRSF000148">
    <property type="entry name" value="ASA_dh"/>
    <property type="match status" value="1"/>
</dbReference>
<evidence type="ECO:0000313" key="18">
    <source>
        <dbReference type="EMBL" id="EMG19690.1"/>
    </source>
</evidence>
<comment type="caution">
    <text evidence="15">Lacks conserved residue(s) required for the propagation of feature annotation.</text>
</comment>
<dbReference type="NCBIfam" id="TIGR00978">
    <property type="entry name" value="asd_EA"/>
    <property type="match status" value="1"/>
</dbReference>
<comment type="caution">
    <text evidence="18">The sequence shown here is derived from an EMBL/GenBank/DDBJ whole genome shotgun (WGS) entry which is preliminary data.</text>
</comment>
<feature type="binding site" evidence="15">
    <location>
        <position position="175"/>
    </location>
    <ligand>
        <name>substrate</name>
    </ligand>
</feature>
<feature type="binding site" evidence="15">
    <location>
        <begin position="178"/>
        <end position="179"/>
    </location>
    <ligand>
        <name>NADP(+)</name>
        <dbReference type="ChEBI" id="CHEBI:58349"/>
    </ligand>
</feature>
<feature type="binding site" evidence="15">
    <location>
        <position position="204"/>
    </location>
    <ligand>
        <name>phosphate</name>
        <dbReference type="ChEBI" id="CHEBI:43474"/>
    </ligand>
</feature>
<dbReference type="InterPro" id="IPR036291">
    <property type="entry name" value="NAD(P)-bd_dom_sf"/>
</dbReference>
<dbReference type="Gene3D" id="3.40.50.720">
    <property type="entry name" value="NAD(P)-binding Rossmann-like Domain"/>
    <property type="match status" value="1"/>
</dbReference>
<dbReference type="GO" id="GO:0046983">
    <property type="term" value="F:protein dimerization activity"/>
    <property type="evidence" value="ECO:0007669"/>
    <property type="project" value="InterPro"/>
</dbReference>
<keyword evidence="13 15" id="KW-0486">Methionine biosynthesis</keyword>
<feature type="binding site" evidence="15">
    <location>
        <begin position="326"/>
        <end position="327"/>
    </location>
    <ligand>
        <name>NADP(+)</name>
        <dbReference type="ChEBI" id="CHEBI:58349"/>
    </ligand>
</feature>
<evidence type="ECO:0000256" key="6">
    <source>
        <dbReference type="ARBA" id="ARBA00013120"/>
    </source>
</evidence>
<feature type="binding site" evidence="15">
    <location>
        <position position="113"/>
    </location>
    <ligand>
        <name>phosphate</name>
        <dbReference type="ChEBI" id="CHEBI:43474"/>
    </ligand>
</feature>
<dbReference type="UniPathway" id="UPA00051">
    <property type="reaction ID" value="UER00464"/>
</dbReference>
<dbReference type="UniPathway" id="UPA00050">
    <property type="reaction ID" value="UER00463"/>
</dbReference>
<dbReference type="InterPro" id="IPR012080">
    <property type="entry name" value="Asp_semialdehyde_DH"/>
</dbReference>
<dbReference type="SUPFAM" id="SSF51735">
    <property type="entry name" value="NAD(P)-binding Rossmann-fold domains"/>
    <property type="match status" value="1"/>
</dbReference>
<evidence type="ECO:0000256" key="12">
    <source>
        <dbReference type="ARBA" id="ARBA00023154"/>
    </source>
</evidence>
<keyword evidence="11 15" id="KW-0560">Oxidoreductase</keyword>
<dbReference type="Pfam" id="PF01118">
    <property type="entry name" value="Semialdhyde_dh"/>
    <property type="match status" value="1"/>
</dbReference>
<evidence type="ECO:0000256" key="8">
    <source>
        <dbReference type="ARBA" id="ARBA00022697"/>
    </source>
</evidence>
<dbReference type="InterPro" id="IPR000534">
    <property type="entry name" value="Semialdehyde_DH_NAD-bd"/>
</dbReference>
<feature type="binding site" evidence="15">
    <location>
        <begin position="39"/>
        <end position="40"/>
    </location>
    <ligand>
        <name>NADP(+)</name>
        <dbReference type="ChEBI" id="CHEBI:58349"/>
    </ligand>
</feature>
<comment type="pathway">
    <text evidence="4 15">Amino-acid biosynthesis; L-threonine biosynthesis; L-threonine from L-aspartate: step 2/5.</text>
</comment>
<evidence type="ECO:0000256" key="5">
    <source>
        <dbReference type="ARBA" id="ARBA00010584"/>
    </source>
</evidence>
<evidence type="ECO:0000256" key="16">
    <source>
        <dbReference type="PIRSR" id="PIRSR000148-1"/>
    </source>
</evidence>